<dbReference type="InterPro" id="IPR036964">
    <property type="entry name" value="RASGEF_cat_dom_sf"/>
</dbReference>
<dbReference type="Gene3D" id="1.10.840.10">
    <property type="entry name" value="Ras guanine-nucleotide exchange factors catalytic domain"/>
    <property type="match status" value="1"/>
</dbReference>
<feature type="compositionally biased region" description="Pro residues" evidence="1">
    <location>
        <begin position="230"/>
        <end position="244"/>
    </location>
</feature>
<organism evidence="3 4">
    <name type="scientific">Petrolisthes manimaculis</name>
    <dbReference type="NCBI Taxonomy" id="1843537"/>
    <lineage>
        <taxon>Eukaryota</taxon>
        <taxon>Metazoa</taxon>
        <taxon>Ecdysozoa</taxon>
        <taxon>Arthropoda</taxon>
        <taxon>Crustacea</taxon>
        <taxon>Multicrustacea</taxon>
        <taxon>Malacostraca</taxon>
        <taxon>Eumalacostraca</taxon>
        <taxon>Eucarida</taxon>
        <taxon>Decapoda</taxon>
        <taxon>Pleocyemata</taxon>
        <taxon>Anomura</taxon>
        <taxon>Galatheoidea</taxon>
        <taxon>Porcellanidae</taxon>
        <taxon>Petrolisthes</taxon>
    </lineage>
</organism>
<evidence type="ECO:0000256" key="2">
    <source>
        <dbReference type="SAM" id="SignalP"/>
    </source>
</evidence>
<comment type="caution">
    <text evidence="3">The sequence shown here is derived from an EMBL/GenBank/DDBJ whole genome shotgun (WGS) entry which is preliminary data.</text>
</comment>
<feature type="signal peptide" evidence="2">
    <location>
        <begin position="1"/>
        <end position="20"/>
    </location>
</feature>
<proteinExistence type="predicted"/>
<feature type="compositionally biased region" description="Pro residues" evidence="1">
    <location>
        <begin position="259"/>
        <end position="282"/>
    </location>
</feature>
<sequence>MNNMLTIIFCLVSPWYSTFLNTLQPFDTEDENKISNYLYERSREIEPKNCKKPPVKDRKWPNNYLKSPGIKIRNKAMPNPLPPRPHPCPNEGGGHLSKGMLEGDEVSVSGMAGISGGGSERGTPTPTSPNTPIILPAIQQTQQLYQDQQQQQQHSATADTAIFCPVEIGAFNVGSTLAEPRNSISFPSAASLLSSTSSPQAPPPPLPPRRKREPSVGDTSPKVKQAPDAPELPPRDVSPPPIPPRINTNTLPPPHHRPPPPTFLTAPVPPPPPLQPHYPPQDSPHHRRNNSVDLTSPTPLARRHTNGPHTVLATSVVSDGGVGGGGDDSVDHPPTPPPRLSYRHAFTFTYDQHHS</sequence>
<gene>
    <name evidence="3" type="ORF">Pmani_016051</name>
</gene>
<dbReference type="Proteomes" id="UP001292094">
    <property type="component" value="Unassembled WGS sequence"/>
</dbReference>
<keyword evidence="4" id="KW-1185">Reference proteome</keyword>
<dbReference type="GO" id="GO:0005085">
    <property type="term" value="F:guanyl-nucleotide exchange factor activity"/>
    <property type="evidence" value="ECO:0007669"/>
    <property type="project" value="InterPro"/>
</dbReference>
<dbReference type="AlphaFoldDB" id="A0AAE1PPU0"/>
<dbReference type="EMBL" id="JAWZYT010001404">
    <property type="protein sequence ID" value="KAK4312540.1"/>
    <property type="molecule type" value="Genomic_DNA"/>
</dbReference>
<reference evidence="3" key="1">
    <citation type="submission" date="2023-11" db="EMBL/GenBank/DDBJ databases">
        <title>Genome assemblies of two species of porcelain crab, Petrolisthes cinctipes and Petrolisthes manimaculis (Anomura: Porcellanidae).</title>
        <authorList>
            <person name="Angst P."/>
        </authorList>
    </citation>
    <scope>NUCLEOTIDE SEQUENCE</scope>
    <source>
        <strain evidence="3">PB745_02</strain>
        <tissue evidence="3">Gill</tissue>
    </source>
</reference>
<keyword evidence="2" id="KW-0732">Signal</keyword>
<protein>
    <submittedName>
        <fullName evidence="3">Uncharacterized protein</fullName>
    </submittedName>
</protein>
<dbReference type="GO" id="GO:0007264">
    <property type="term" value="P:small GTPase-mediated signal transduction"/>
    <property type="evidence" value="ECO:0007669"/>
    <property type="project" value="InterPro"/>
</dbReference>
<feature type="compositionally biased region" description="Low complexity" evidence="1">
    <location>
        <begin position="190"/>
        <end position="199"/>
    </location>
</feature>
<feature type="compositionally biased region" description="Low complexity" evidence="1">
    <location>
        <begin position="123"/>
        <end position="132"/>
    </location>
</feature>
<evidence type="ECO:0000313" key="4">
    <source>
        <dbReference type="Proteomes" id="UP001292094"/>
    </source>
</evidence>
<name>A0AAE1PPU0_9EUCA</name>
<feature type="compositionally biased region" description="Pro residues" evidence="1">
    <location>
        <begin position="79"/>
        <end position="88"/>
    </location>
</feature>
<evidence type="ECO:0000256" key="1">
    <source>
        <dbReference type="SAM" id="MobiDB-lite"/>
    </source>
</evidence>
<feature type="compositionally biased region" description="Basic and acidic residues" evidence="1">
    <location>
        <begin position="48"/>
        <end position="60"/>
    </location>
</feature>
<feature type="region of interest" description="Disordered" evidence="1">
    <location>
        <begin position="48"/>
        <end position="133"/>
    </location>
</feature>
<feature type="chain" id="PRO_5042192603" evidence="2">
    <location>
        <begin position="21"/>
        <end position="355"/>
    </location>
</feature>
<evidence type="ECO:0000313" key="3">
    <source>
        <dbReference type="EMBL" id="KAK4312540.1"/>
    </source>
</evidence>
<feature type="region of interest" description="Disordered" evidence="1">
    <location>
        <begin position="190"/>
        <end position="355"/>
    </location>
</feature>
<accession>A0AAE1PPU0</accession>